<dbReference type="Gene3D" id="2.60.40.10">
    <property type="entry name" value="Immunoglobulins"/>
    <property type="match status" value="2"/>
</dbReference>
<evidence type="ECO:0000256" key="1">
    <source>
        <dbReference type="ARBA" id="ARBA00008535"/>
    </source>
</evidence>
<dbReference type="InterPro" id="IPR013783">
    <property type="entry name" value="Ig-like_fold"/>
</dbReference>
<dbReference type="GO" id="GO:0005525">
    <property type="term" value="F:GTP binding"/>
    <property type="evidence" value="ECO:0007669"/>
    <property type="project" value="InterPro"/>
</dbReference>
<keyword evidence="2" id="KW-0547">Nucleotide-binding</keyword>
<dbReference type="Pfam" id="PF21109">
    <property type="entry name" value="Stonustoxin_helical"/>
    <property type="match status" value="1"/>
</dbReference>
<dbReference type="InterPro" id="IPR003961">
    <property type="entry name" value="FN3_dom"/>
</dbReference>
<dbReference type="Pfam" id="PF04548">
    <property type="entry name" value="AIG1"/>
    <property type="match status" value="1"/>
</dbReference>
<dbReference type="AlphaFoldDB" id="A0A8C6VAT0"/>
<accession>A0A8C6VAT0</accession>
<dbReference type="SUPFAM" id="SSF49265">
    <property type="entry name" value="Fibronectin type III"/>
    <property type="match status" value="1"/>
</dbReference>
<dbReference type="InterPro" id="IPR056072">
    <property type="entry name" value="SNTX_MACPF/CDC-like_dom"/>
</dbReference>
<reference evidence="5" key="1">
    <citation type="submission" date="2025-08" db="UniProtKB">
        <authorList>
            <consortium name="Ensembl"/>
        </authorList>
    </citation>
    <scope>IDENTIFICATION</scope>
</reference>
<organism evidence="5 6">
    <name type="scientific">Naja naja</name>
    <name type="common">Indian cobra</name>
    <dbReference type="NCBI Taxonomy" id="35670"/>
    <lineage>
        <taxon>Eukaryota</taxon>
        <taxon>Metazoa</taxon>
        <taxon>Chordata</taxon>
        <taxon>Craniata</taxon>
        <taxon>Vertebrata</taxon>
        <taxon>Euteleostomi</taxon>
        <taxon>Lepidosauria</taxon>
        <taxon>Squamata</taxon>
        <taxon>Bifurcata</taxon>
        <taxon>Unidentata</taxon>
        <taxon>Episquamata</taxon>
        <taxon>Toxicofera</taxon>
        <taxon>Serpentes</taxon>
        <taxon>Colubroidea</taxon>
        <taxon>Elapidae</taxon>
        <taxon>Elapinae</taxon>
        <taxon>Naja</taxon>
    </lineage>
</organism>
<dbReference type="CDD" id="cd00882">
    <property type="entry name" value="Ras_like_GTPase"/>
    <property type="match status" value="1"/>
</dbReference>
<evidence type="ECO:0000259" key="3">
    <source>
        <dbReference type="PROSITE" id="PS50853"/>
    </source>
</evidence>
<dbReference type="SMART" id="SM00060">
    <property type="entry name" value="FN3"/>
    <property type="match status" value="2"/>
</dbReference>
<reference evidence="5" key="2">
    <citation type="submission" date="2025-09" db="UniProtKB">
        <authorList>
            <consortium name="Ensembl"/>
        </authorList>
    </citation>
    <scope>IDENTIFICATION</scope>
</reference>
<dbReference type="SUPFAM" id="SSF52540">
    <property type="entry name" value="P-loop containing nucleoside triphosphate hydrolases"/>
    <property type="match status" value="2"/>
</dbReference>
<dbReference type="InterPro" id="IPR048997">
    <property type="entry name" value="Stonustoxin-like_helical"/>
</dbReference>
<dbReference type="PANTHER" id="PTHR31594:SF16">
    <property type="entry name" value="SI:CH211-281L24.3"/>
    <property type="match status" value="1"/>
</dbReference>
<feature type="domain" description="AIG1-type G" evidence="4">
    <location>
        <begin position="1031"/>
        <end position="1233"/>
    </location>
</feature>
<dbReference type="PROSITE" id="PS50853">
    <property type="entry name" value="FN3"/>
    <property type="match status" value="2"/>
</dbReference>
<dbReference type="InterPro" id="IPR027417">
    <property type="entry name" value="P-loop_NTPase"/>
</dbReference>
<dbReference type="Proteomes" id="UP000694559">
    <property type="component" value="Unplaced"/>
</dbReference>
<dbReference type="InterPro" id="IPR006703">
    <property type="entry name" value="G_AIG1"/>
</dbReference>
<dbReference type="InterPro" id="IPR052090">
    <property type="entry name" value="Cytolytic_pore-forming_toxin"/>
</dbReference>
<sequence length="1233" mass="137647">MALAEDAIDIPALGRSFQLGMLYDCRKDALIPGVTLWDCSSLQKDLTTKPQPMTATKIIASDSIDDKASALTISGSLKASVLGGLIEVGGSAEYLQDTKKSKQQARVTVQYKTTTKYEQLTMSDLGIQNVSQPAIFEQGTATHVVTAILYGAQAFFVFDREVSSMETVKDIQGNLHVAIKKMIPVTGEADMKLNEKEKENAFKFSCTFHGDFSLEKNPVTFQGAMKVYEILPKLLGEHGEKAVPVRVWLYPLTKLDTRAAKMVREISLTLIFDVKKILEELNEIQMQSNDLAKDPIAETFPEIKRKIQEFNDLCQQHRQTFQKELARVLPSIRAGGQEEATLVDILMSVNQSPFNRQSLHEFLDTRKREMNFVKSYLTILSEIQVISSQSNLEEIVLDPQNLYVVSFVFTSLHEEEPFLLSLQDWLQEQFLPESVKSTRSSLGMKKGLAWFEDKEWTRNGRRAAKSLKDFFSIKQSNEEVCFVVASIPDVDNPGASIYLYEDGELVSKNYELPSKPLPFLISEVRHDSIQLKFQPAEYGKAAISSYLVEYKVAGEENWKTVRTEDTRETFLLKDLSPNTEYQFQYSACCKLGHSKTSEPSPPIKTLPTSPPEKLRMVTAASSVISVAWMSPRIVAAGVVVKEYKVEYRTVEAGVGSVQWSEKRAGRKTEVYSIEGLKPQTEYRIRLLAVCDNGALSVPSNEVAISTTLEKESADNVTHQFLQKSSLVEDRKPLVFTLPLKKVPLGASTSCLVYHVGKENPEVPNKVILVMGARGCGKTTLINGMINYILGAQWKKNVRFKLIDETTQRSEAGSSTSEVTAYVLNHQKHFRIPYSLTIIDMPGFGETGDTEQDKLIEEQLLEFFSTPGGIDHVDAICLVAQAFLAHSTHAQKHVFDSMLSVLGKVLKDNIQLLITFADGGTPPVLEALKEADLPGAQDESGTPLHLRFNHSALFAPRETRGSPNAAAEMFWKKSTESMKDFFDSLRMLETKSLTLTLERQELEAALTSPPPPKKSRVSCGATCLDMAGSIREPVWRIVLVGENGTGKSATGNTILGRKVFMSEWTPWSLTVECQKEEAQLNGRKVVVVDTPGFDYNSPSNKYTAAEVSRGMRICSPGPHAILHVMHPLCSSKKEMKMAQLIKKMFGLKAKDYTILLVTHRTYLEDKSVANFIYSRDENVKKYIAECGNRCLAFNNKAKGGEREAQVAELMTMIDALVEMNRNAPCYTEDMMNSK</sequence>
<proteinExistence type="inferred from homology"/>
<dbReference type="Pfam" id="PF00041">
    <property type="entry name" value="fn3"/>
    <property type="match status" value="2"/>
</dbReference>
<protein>
    <submittedName>
        <fullName evidence="5">Uncharacterized protein</fullName>
    </submittedName>
</protein>
<dbReference type="PROSITE" id="PS51720">
    <property type="entry name" value="G_AIG1"/>
    <property type="match status" value="1"/>
</dbReference>
<evidence type="ECO:0000256" key="2">
    <source>
        <dbReference type="ARBA" id="ARBA00022741"/>
    </source>
</evidence>
<dbReference type="FunFam" id="3.40.50.300:FF:000366">
    <property type="entry name" value="GTPase, IMAP family member 2"/>
    <property type="match status" value="1"/>
</dbReference>
<dbReference type="InterPro" id="IPR036116">
    <property type="entry name" value="FN3_sf"/>
</dbReference>
<feature type="domain" description="Fibronectin type-III" evidence="3">
    <location>
        <begin position="610"/>
        <end position="710"/>
    </location>
</feature>
<dbReference type="OMA" id="VPCPKND"/>
<dbReference type="Gene3D" id="3.40.50.300">
    <property type="entry name" value="P-loop containing nucleotide triphosphate hydrolases"/>
    <property type="match status" value="2"/>
</dbReference>
<dbReference type="InterPro" id="IPR040581">
    <property type="entry name" value="Thioredoxin_11"/>
</dbReference>
<evidence type="ECO:0000313" key="6">
    <source>
        <dbReference type="Proteomes" id="UP000694559"/>
    </source>
</evidence>
<name>A0A8C6VAT0_NAJNA</name>
<feature type="domain" description="Fibronectin type-III" evidence="3">
    <location>
        <begin position="515"/>
        <end position="608"/>
    </location>
</feature>
<dbReference type="Ensembl" id="ENSNNAT00000003492.1">
    <property type="protein sequence ID" value="ENSNNAP00000003332.1"/>
    <property type="gene ID" value="ENSNNAG00000002282.1"/>
</dbReference>
<dbReference type="GeneTree" id="ENSGT00390000014380"/>
<dbReference type="CDD" id="cd00063">
    <property type="entry name" value="FN3"/>
    <property type="match status" value="2"/>
</dbReference>
<comment type="similarity">
    <text evidence="1">Belongs to the TRAFAC class TrmE-Era-EngA-EngB-Septin-like GTPase superfamily. AIG1/Toc34/Toc159-like paraseptin GTPase family. IAN subfamily.</text>
</comment>
<evidence type="ECO:0000259" key="4">
    <source>
        <dbReference type="PROSITE" id="PS51720"/>
    </source>
</evidence>
<evidence type="ECO:0000313" key="5">
    <source>
        <dbReference type="Ensembl" id="ENSNNAP00000003332.1"/>
    </source>
</evidence>
<dbReference type="OrthoDB" id="8954335at2759"/>
<dbReference type="PANTHER" id="PTHR31594">
    <property type="entry name" value="AIG1-TYPE G DOMAIN-CONTAINING PROTEIN"/>
    <property type="match status" value="1"/>
</dbReference>
<keyword evidence="6" id="KW-1185">Reference proteome</keyword>
<dbReference type="Pfam" id="PF18078">
    <property type="entry name" value="Thioredoxin_11"/>
    <property type="match status" value="1"/>
</dbReference>
<dbReference type="Pfam" id="PF24674">
    <property type="entry name" value="MACPF_SNTX"/>
    <property type="match status" value="1"/>
</dbReference>